<gene>
    <name evidence="2" type="ORF">FD20_GL001138</name>
</gene>
<accession>A0A0R1Q5W9</accession>
<feature type="transmembrane region" description="Helical" evidence="1">
    <location>
        <begin position="260"/>
        <end position="278"/>
    </location>
</feature>
<sequence>MKKIFSFLFALLVLIKMSKRFWSMLNLLFPKLGFLFQDRILMVLIICFMGIFFGSSLKKLEKKYILFMLIFLFCLIFSTFTNLKSDSSFLENFSLLLSSYILVVYLIISKTININIIDGKICEKTILYFSFFQGILGIIQHISKNAIVPIINSQGDAIVSSIYYLNGASSNKIFFIQQAGAQIRAFGMTDSALTLGLFMLLSIAIIFTHDDLVNKFTQYLFLAVYVTTIIFTLTRIVYFASLILIIIYLFKGKMKITKSFYYISLLLQLVVLIVANHVDKISNYFTSAFFSSFISRLEGYKFFLNYYGFSVRNFLFGFDNVSYGNFLKSIYTIDNELLNMYMDIGVIGCAIVFYIIGQSLDSCEENIPMDRAFISLFTFLGVTNSVYYFFSGVALFMNIIYKRRRPSVKIENEKQN</sequence>
<keyword evidence="3" id="KW-1185">Reference proteome</keyword>
<feature type="transmembrane region" description="Helical" evidence="1">
    <location>
        <begin position="185"/>
        <end position="207"/>
    </location>
</feature>
<reference evidence="2 3" key="1">
    <citation type="journal article" date="2015" name="Genome Announc.">
        <title>Expanding the biotechnology potential of lactobacilli through comparative genomics of 213 strains and associated genera.</title>
        <authorList>
            <person name="Sun Z."/>
            <person name="Harris H.M."/>
            <person name="McCann A."/>
            <person name="Guo C."/>
            <person name="Argimon S."/>
            <person name="Zhang W."/>
            <person name="Yang X."/>
            <person name="Jeffery I.B."/>
            <person name="Cooney J.C."/>
            <person name="Kagawa T.F."/>
            <person name="Liu W."/>
            <person name="Song Y."/>
            <person name="Salvetti E."/>
            <person name="Wrobel A."/>
            <person name="Rasinkangas P."/>
            <person name="Parkhill J."/>
            <person name="Rea M.C."/>
            <person name="O'Sullivan O."/>
            <person name="Ritari J."/>
            <person name="Douillard F.P."/>
            <person name="Paul Ross R."/>
            <person name="Yang R."/>
            <person name="Briner A.E."/>
            <person name="Felis G.E."/>
            <person name="de Vos W.M."/>
            <person name="Barrangou R."/>
            <person name="Klaenhammer T.R."/>
            <person name="Caufield P.W."/>
            <person name="Cui Y."/>
            <person name="Zhang H."/>
            <person name="O'Toole P.W."/>
        </authorList>
    </citation>
    <scope>NUCLEOTIDE SEQUENCE [LARGE SCALE GENOMIC DNA]</scope>
    <source>
        <strain evidence="2 3">DSM 19971</strain>
    </source>
</reference>
<feature type="transmembrane region" description="Helical" evidence="1">
    <location>
        <begin position="219"/>
        <end position="248"/>
    </location>
</feature>
<keyword evidence="1" id="KW-1133">Transmembrane helix</keyword>
<comment type="caution">
    <text evidence="2">The sequence shown here is derived from an EMBL/GenBank/DDBJ whole genome shotgun (WGS) entry which is preliminary data.</text>
</comment>
<feature type="transmembrane region" description="Helical" evidence="1">
    <location>
        <begin position="337"/>
        <end position="356"/>
    </location>
</feature>
<proteinExistence type="predicted"/>
<evidence type="ECO:0000256" key="1">
    <source>
        <dbReference type="SAM" id="Phobius"/>
    </source>
</evidence>
<feature type="transmembrane region" description="Helical" evidence="1">
    <location>
        <begin position="376"/>
        <end position="401"/>
    </location>
</feature>
<evidence type="ECO:0000313" key="2">
    <source>
        <dbReference type="EMBL" id="KRL36675.1"/>
    </source>
</evidence>
<organism evidence="2 3">
    <name type="scientific">Liquorilactobacillus uvarum DSM 19971</name>
    <dbReference type="NCBI Taxonomy" id="1423812"/>
    <lineage>
        <taxon>Bacteria</taxon>
        <taxon>Bacillati</taxon>
        <taxon>Bacillota</taxon>
        <taxon>Bacilli</taxon>
        <taxon>Lactobacillales</taxon>
        <taxon>Lactobacillaceae</taxon>
        <taxon>Liquorilactobacillus</taxon>
    </lineage>
</organism>
<dbReference type="EMBL" id="AZEG01000023">
    <property type="protein sequence ID" value="KRL36675.1"/>
    <property type="molecule type" value="Genomic_DNA"/>
</dbReference>
<name>A0A0R1Q5W9_9LACO</name>
<dbReference type="STRING" id="1423812.FD20_GL001138"/>
<keyword evidence="1" id="KW-0472">Membrane</keyword>
<dbReference type="Proteomes" id="UP000051155">
    <property type="component" value="Unassembled WGS sequence"/>
</dbReference>
<dbReference type="PATRIC" id="fig|1423812.3.peg.1212"/>
<keyword evidence="1" id="KW-0812">Transmembrane</keyword>
<feature type="transmembrane region" description="Helical" evidence="1">
    <location>
        <begin position="39"/>
        <end position="57"/>
    </location>
</feature>
<dbReference type="OrthoDB" id="9887431at2"/>
<protein>
    <submittedName>
        <fullName evidence="2">Uncharacterized protein</fullName>
    </submittedName>
</protein>
<evidence type="ECO:0000313" key="3">
    <source>
        <dbReference type="Proteomes" id="UP000051155"/>
    </source>
</evidence>
<feature type="transmembrane region" description="Helical" evidence="1">
    <location>
        <begin position="64"/>
        <end position="83"/>
    </location>
</feature>
<feature type="transmembrane region" description="Helical" evidence="1">
    <location>
        <begin position="89"/>
        <end position="108"/>
    </location>
</feature>
<dbReference type="RefSeq" id="WP_057738101.1">
    <property type="nucleotide sequence ID" value="NZ_AZEG01000023.1"/>
</dbReference>
<dbReference type="AlphaFoldDB" id="A0A0R1Q5W9"/>